<gene>
    <name evidence="3" type="ORF">ACFQ1E_00855</name>
</gene>
<protein>
    <recommendedName>
        <fullName evidence="5">Energy transducer TonB</fullName>
    </recommendedName>
</protein>
<evidence type="ECO:0000256" key="2">
    <source>
        <dbReference type="SAM" id="Phobius"/>
    </source>
</evidence>
<keyword evidence="4" id="KW-1185">Reference proteome</keyword>
<keyword evidence="2" id="KW-0472">Membrane</keyword>
<dbReference type="RefSeq" id="WP_264942841.1">
    <property type="nucleotide sequence ID" value="NZ_JAPDRA010000001.1"/>
</dbReference>
<comment type="caution">
    <text evidence="3">The sequence shown here is derived from an EMBL/GenBank/DDBJ whole genome shotgun (WGS) entry which is preliminary data.</text>
</comment>
<reference evidence="4" key="1">
    <citation type="journal article" date="2019" name="Int. J. Syst. Evol. Microbiol.">
        <title>The Global Catalogue of Microorganisms (GCM) 10K type strain sequencing project: providing services to taxonomists for standard genome sequencing and annotation.</title>
        <authorList>
            <consortium name="The Broad Institute Genomics Platform"/>
            <consortium name="The Broad Institute Genome Sequencing Center for Infectious Disease"/>
            <person name="Wu L."/>
            <person name="Ma J."/>
        </authorList>
    </citation>
    <scope>NUCLEOTIDE SEQUENCE [LARGE SCALE GENOMIC DNA]</scope>
    <source>
        <strain evidence="4">CCUG 62982</strain>
    </source>
</reference>
<evidence type="ECO:0000313" key="3">
    <source>
        <dbReference type="EMBL" id="MFD0944879.1"/>
    </source>
</evidence>
<keyword evidence="2" id="KW-0812">Transmembrane</keyword>
<accession>A0ABW3H150</accession>
<feature type="compositionally biased region" description="Polar residues" evidence="1">
    <location>
        <begin position="54"/>
        <end position="66"/>
    </location>
</feature>
<proteinExistence type="predicted"/>
<evidence type="ECO:0008006" key="5">
    <source>
        <dbReference type="Google" id="ProtNLM"/>
    </source>
</evidence>
<evidence type="ECO:0000256" key="1">
    <source>
        <dbReference type="SAM" id="MobiDB-lite"/>
    </source>
</evidence>
<sequence length="139" mass="14136">MPNDRFQQPGYPVPVAHAQRRLFGISALVALAVALLCALLPAGLPSSTRIGSAFSPATVQETTSAPSKRLAAKRGIEEDEGRAAKRARPSAAPELIAAAVPALRAPSAPGAAAPVPLPFKGLATAALRGLPLPREPPAA</sequence>
<feature type="region of interest" description="Disordered" evidence="1">
    <location>
        <begin position="54"/>
        <end position="90"/>
    </location>
</feature>
<keyword evidence="2" id="KW-1133">Transmembrane helix</keyword>
<dbReference type="EMBL" id="JBHTJG010000001">
    <property type="protein sequence ID" value="MFD0944879.1"/>
    <property type="molecule type" value="Genomic_DNA"/>
</dbReference>
<name>A0ABW3H150_9SPHN</name>
<feature type="transmembrane region" description="Helical" evidence="2">
    <location>
        <begin position="22"/>
        <end position="44"/>
    </location>
</feature>
<evidence type="ECO:0000313" key="4">
    <source>
        <dbReference type="Proteomes" id="UP001596977"/>
    </source>
</evidence>
<organism evidence="3 4">
    <name type="scientific">Sphingomonas canadensis</name>
    <dbReference type="NCBI Taxonomy" id="1219257"/>
    <lineage>
        <taxon>Bacteria</taxon>
        <taxon>Pseudomonadati</taxon>
        <taxon>Pseudomonadota</taxon>
        <taxon>Alphaproteobacteria</taxon>
        <taxon>Sphingomonadales</taxon>
        <taxon>Sphingomonadaceae</taxon>
        <taxon>Sphingomonas</taxon>
    </lineage>
</organism>
<dbReference type="Proteomes" id="UP001596977">
    <property type="component" value="Unassembled WGS sequence"/>
</dbReference>